<organism evidence="2 3">
    <name type="scientific">Phlebiopsis gigantea (strain 11061_1 CR5-6)</name>
    <name type="common">White-rot fungus</name>
    <name type="synonym">Peniophora gigantea</name>
    <dbReference type="NCBI Taxonomy" id="745531"/>
    <lineage>
        <taxon>Eukaryota</taxon>
        <taxon>Fungi</taxon>
        <taxon>Dikarya</taxon>
        <taxon>Basidiomycota</taxon>
        <taxon>Agaricomycotina</taxon>
        <taxon>Agaricomycetes</taxon>
        <taxon>Polyporales</taxon>
        <taxon>Phanerochaetaceae</taxon>
        <taxon>Phlebiopsis</taxon>
    </lineage>
</organism>
<proteinExistence type="predicted"/>
<dbReference type="AlphaFoldDB" id="A0A0C3S431"/>
<evidence type="ECO:0000256" key="1">
    <source>
        <dbReference type="SAM" id="Phobius"/>
    </source>
</evidence>
<name>A0A0C3S431_PHLG1</name>
<accession>A0A0C3S431</accession>
<evidence type="ECO:0000313" key="3">
    <source>
        <dbReference type="Proteomes" id="UP000053257"/>
    </source>
</evidence>
<protein>
    <submittedName>
        <fullName evidence="2">Uncharacterized protein</fullName>
    </submittedName>
</protein>
<keyword evidence="1" id="KW-0812">Transmembrane</keyword>
<dbReference type="HOGENOM" id="CLU_2961598_0_0_1"/>
<reference evidence="2 3" key="1">
    <citation type="journal article" date="2014" name="PLoS Genet.">
        <title>Analysis of the Phlebiopsis gigantea genome, transcriptome and secretome provides insight into its pioneer colonization strategies of wood.</title>
        <authorList>
            <person name="Hori C."/>
            <person name="Ishida T."/>
            <person name="Igarashi K."/>
            <person name="Samejima M."/>
            <person name="Suzuki H."/>
            <person name="Master E."/>
            <person name="Ferreira P."/>
            <person name="Ruiz-Duenas F.J."/>
            <person name="Held B."/>
            <person name="Canessa P."/>
            <person name="Larrondo L.F."/>
            <person name="Schmoll M."/>
            <person name="Druzhinina I.S."/>
            <person name="Kubicek C.P."/>
            <person name="Gaskell J.A."/>
            <person name="Kersten P."/>
            <person name="St John F."/>
            <person name="Glasner J."/>
            <person name="Sabat G."/>
            <person name="Splinter BonDurant S."/>
            <person name="Syed K."/>
            <person name="Yadav J."/>
            <person name="Mgbeahuruike A.C."/>
            <person name="Kovalchuk A."/>
            <person name="Asiegbu F.O."/>
            <person name="Lackner G."/>
            <person name="Hoffmeister D."/>
            <person name="Rencoret J."/>
            <person name="Gutierrez A."/>
            <person name="Sun H."/>
            <person name="Lindquist E."/>
            <person name="Barry K."/>
            <person name="Riley R."/>
            <person name="Grigoriev I.V."/>
            <person name="Henrissat B."/>
            <person name="Kues U."/>
            <person name="Berka R.M."/>
            <person name="Martinez A.T."/>
            <person name="Covert S.F."/>
            <person name="Blanchette R.A."/>
            <person name="Cullen D."/>
        </authorList>
    </citation>
    <scope>NUCLEOTIDE SEQUENCE [LARGE SCALE GENOMIC DNA]</scope>
    <source>
        <strain evidence="2 3">11061_1 CR5-6</strain>
    </source>
</reference>
<keyword evidence="1" id="KW-0472">Membrane</keyword>
<feature type="transmembrane region" description="Helical" evidence="1">
    <location>
        <begin position="35"/>
        <end position="54"/>
    </location>
</feature>
<sequence length="59" mass="6882">MYLYSCTEYSLGHWTWLGLRAASSEIRRCWPHCPLLLAPFSLLLVFCLCVRVELLPPQQ</sequence>
<dbReference type="EMBL" id="KN840563">
    <property type="protein sequence ID" value="KIP04772.1"/>
    <property type="molecule type" value="Genomic_DNA"/>
</dbReference>
<keyword evidence="3" id="KW-1185">Reference proteome</keyword>
<gene>
    <name evidence="2" type="ORF">PHLGIDRAFT_181569</name>
</gene>
<evidence type="ECO:0000313" key="2">
    <source>
        <dbReference type="EMBL" id="KIP04772.1"/>
    </source>
</evidence>
<keyword evidence="1" id="KW-1133">Transmembrane helix</keyword>
<dbReference type="Proteomes" id="UP000053257">
    <property type="component" value="Unassembled WGS sequence"/>
</dbReference>